<sequence>MNTKMPTLLNVIRALLGVQSIFIGISMTFLIADLFRNSADYSAFPLSDQIAYFTSIGLRVLLVLVPPILTIVFISRRSYKLTITFMSLALFFGVVFFQNFLVLLHIFMLLTLLLHKPSKMYLKQESSREEYNQKNLRL</sequence>
<dbReference type="EMBL" id="MRTJ01000008">
    <property type="protein sequence ID" value="OMF12109.1"/>
    <property type="molecule type" value="Genomic_DNA"/>
</dbReference>
<evidence type="ECO:0008006" key="4">
    <source>
        <dbReference type="Google" id="ProtNLM"/>
    </source>
</evidence>
<keyword evidence="1" id="KW-1133">Transmembrane helix</keyword>
<evidence type="ECO:0000313" key="3">
    <source>
        <dbReference type="Proteomes" id="UP000187134"/>
    </source>
</evidence>
<dbReference type="RefSeq" id="WP_076332824.1">
    <property type="nucleotide sequence ID" value="NZ_MRTJ01000008.1"/>
</dbReference>
<evidence type="ECO:0000313" key="2">
    <source>
        <dbReference type="EMBL" id="OMF12109.1"/>
    </source>
</evidence>
<dbReference type="Proteomes" id="UP000187134">
    <property type="component" value="Unassembled WGS sequence"/>
</dbReference>
<dbReference type="AlphaFoldDB" id="A0A1R1BQG0"/>
<reference evidence="2 3" key="1">
    <citation type="submission" date="2016-11" db="EMBL/GenBank/DDBJ databases">
        <title>Paenibacillus species isolates.</title>
        <authorList>
            <person name="Beno S.M."/>
        </authorList>
    </citation>
    <scope>NUCLEOTIDE SEQUENCE [LARGE SCALE GENOMIC DNA]</scope>
    <source>
        <strain evidence="2 3">FSL H8-0246</strain>
    </source>
</reference>
<feature type="transmembrane region" description="Helical" evidence="1">
    <location>
        <begin position="52"/>
        <end position="74"/>
    </location>
</feature>
<keyword evidence="1" id="KW-0472">Membrane</keyword>
<proteinExistence type="predicted"/>
<feature type="transmembrane region" description="Helical" evidence="1">
    <location>
        <begin position="12"/>
        <end position="32"/>
    </location>
</feature>
<name>A0A1R1BQG0_PAEAM</name>
<evidence type="ECO:0000256" key="1">
    <source>
        <dbReference type="SAM" id="Phobius"/>
    </source>
</evidence>
<comment type="caution">
    <text evidence="2">The sequence shown here is derived from an EMBL/GenBank/DDBJ whole genome shotgun (WGS) entry which is preliminary data.</text>
</comment>
<accession>A0A1R1BQG0</accession>
<dbReference type="OrthoDB" id="2663480at2"/>
<protein>
    <recommendedName>
        <fullName evidence="4">DUF4064 domain-containing protein</fullName>
    </recommendedName>
</protein>
<keyword evidence="1" id="KW-0812">Transmembrane</keyword>
<gene>
    <name evidence="2" type="ORF">BK131_19070</name>
</gene>
<organism evidence="2 3">
    <name type="scientific">Paenibacillus amylolyticus</name>
    <dbReference type="NCBI Taxonomy" id="1451"/>
    <lineage>
        <taxon>Bacteria</taxon>
        <taxon>Bacillati</taxon>
        <taxon>Bacillota</taxon>
        <taxon>Bacilli</taxon>
        <taxon>Bacillales</taxon>
        <taxon>Paenibacillaceae</taxon>
        <taxon>Paenibacillus</taxon>
    </lineage>
</organism>
<feature type="transmembrane region" description="Helical" evidence="1">
    <location>
        <begin position="86"/>
        <end position="114"/>
    </location>
</feature>